<evidence type="ECO:0000256" key="1">
    <source>
        <dbReference type="SAM" id="MobiDB-lite"/>
    </source>
</evidence>
<dbReference type="Proteomes" id="UP000252519">
    <property type="component" value="Unassembled WGS sequence"/>
</dbReference>
<name>A0A368FHD1_ANCCA</name>
<sequence>MIWRNPYGDSMMVLLLCNHLLKVKVELASRSRFPTQRPPDVEHLESEHDDVEQPPAAHNRNVLLMDEFSSVSDESDDHDYLAAPRRKRRRNVRVTEAILLEEQYHLCQEQRQFFLEMTQTMHEMGSFIKTIKDDWLNHARHCNCIAEADAPTLAGDNNLEESAVSYTA</sequence>
<reference evidence="2 3" key="1">
    <citation type="submission" date="2014-10" db="EMBL/GenBank/DDBJ databases">
        <title>Draft genome of the hookworm Ancylostoma caninum.</title>
        <authorList>
            <person name="Mitreva M."/>
        </authorList>
    </citation>
    <scope>NUCLEOTIDE SEQUENCE [LARGE SCALE GENOMIC DNA]</scope>
    <source>
        <strain evidence="2 3">Baltimore</strain>
    </source>
</reference>
<organism evidence="2 3">
    <name type="scientific">Ancylostoma caninum</name>
    <name type="common">Dog hookworm</name>
    <dbReference type="NCBI Taxonomy" id="29170"/>
    <lineage>
        <taxon>Eukaryota</taxon>
        <taxon>Metazoa</taxon>
        <taxon>Ecdysozoa</taxon>
        <taxon>Nematoda</taxon>
        <taxon>Chromadorea</taxon>
        <taxon>Rhabditida</taxon>
        <taxon>Rhabditina</taxon>
        <taxon>Rhabditomorpha</taxon>
        <taxon>Strongyloidea</taxon>
        <taxon>Ancylostomatidae</taxon>
        <taxon>Ancylostomatinae</taxon>
        <taxon>Ancylostoma</taxon>
    </lineage>
</organism>
<evidence type="ECO:0000313" key="2">
    <source>
        <dbReference type="EMBL" id="RCN29587.1"/>
    </source>
</evidence>
<comment type="caution">
    <text evidence="2">The sequence shown here is derived from an EMBL/GenBank/DDBJ whole genome shotgun (WGS) entry which is preliminary data.</text>
</comment>
<protein>
    <submittedName>
        <fullName evidence="2">Uncharacterized protein</fullName>
    </submittedName>
</protein>
<accession>A0A368FHD1</accession>
<dbReference type="AlphaFoldDB" id="A0A368FHD1"/>
<feature type="region of interest" description="Disordered" evidence="1">
    <location>
        <begin position="34"/>
        <end position="56"/>
    </location>
</feature>
<proteinExistence type="predicted"/>
<dbReference type="EMBL" id="JOJR01001869">
    <property type="protein sequence ID" value="RCN29587.1"/>
    <property type="molecule type" value="Genomic_DNA"/>
</dbReference>
<keyword evidence="3" id="KW-1185">Reference proteome</keyword>
<evidence type="ECO:0000313" key="3">
    <source>
        <dbReference type="Proteomes" id="UP000252519"/>
    </source>
</evidence>
<gene>
    <name evidence="2" type="ORF">ANCCAN_24653</name>
</gene>